<evidence type="ECO:0000256" key="4">
    <source>
        <dbReference type="ARBA" id="ARBA00022801"/>
    </source>
</evidence>
<evidence type="ECO:0000256" key="5">
    <source>
        <dbReference type="ARBA" id="ARBA00023316"/>
    </source>
</evidence>
<feature type="domain" description="N-acetylmuramoyl-L-alanine amidase" evidence="8">
    <location>
        <begin position="60"/>
        <end position="205"/>
    </location>
</feature>
<keyword evidence="10" id="KW-1185">Reference proteome</keyword>
<dbReference type="Pfam" id="PF01471">
    <property type="entry name" value="PG_binding_1"/>
    <property type="match status" value="1"/>
</dbReference>
<dbReference type="AlphaFoldDB" id="A0AA41ZJI2"/>
<dbReference type="RefSeq" id="WP_265896888.1">
    <property type="nucleotide sequence ID" value="NZ_JAPIVE010000004.1"/>
</dbReference>
<dbReference type="CDD" id="cd06583">
    <property type="entry name" value="PGRP"/>
    <property type="match status" value="1"/>
</dbReference>
<dbReference type="Gene3D" id="3.40.80.10">
    <property type="entry name" value="Peptidoglycan recognition protein-like"/>
    <property type="match status" value="1"/>
</dbReference>
<dbReference type="GO" id="GO:0009254">
    <property type="term" value="P:peptidoglycan turnover"/>
    <property type="evidence" value="ECO:0007669"/>
    <property type="project" value="TreeGrafter"/>
</dbReference>
<evidence type="ECO:0000256" key="6">
    <source>
        <dbReference type="SAM" id="MobiDB-lite"/>
    </source>
</evidence>
<evidence type="ECO:0000313" key="9">
    <source>
        <dbReference type="EMBL" id="MCX2525419.1"/>
    </source>
</evidence>
<dbReference type="FunFam" id="3.40.80.10:FF:000003">
    <property type="entry name" value="N-acetylmuramoyl-L-alanine amidase"/>
    <property type="match status" value="1"/>
</dbReference>
<comment type="caution">
    <text evidence="9">The sequence shown here is derived from an EMBL/GenBank/DDBJ whole genome shotgun (WGS) entry which is preliminary data.</text>
</comment>
<comment type="similarity">
    <text evidence="2">Belongs to the N-acetylmuramoyl-L-alanine amidase 2 family.</text>
</comment>
<evidence type="ECO:0000256" key="2">
    <source>
        <dbReference type="ARBA" id="ARBA00007553"/>
    </source>
</evidence>
<sequence length="320" mass="35268">MTLSRWGLAVLLALLAGCSTAPIAVHQRHDPGPVPLRANGPADTYSDHHALDVRPGYRVDHHYPAHVSSHRIRFLVLHFTSDDNAAAFRALQGPNVSAHYLITANPARSGSVPVVLQMVPEARRAWHAGVSAWQGRHHLNDTSIGVEIVNDGPEEGTLAGWAPYSDTQIEALIALARDIQARYHLNPTEIVGHSDIAPRRKVDPGPLFPWKRLYEAGIGAWPNDDVVAGYQRHFNRHPPPLHAFLTALAAYGYDVTPVTRLDDQARAAVRAFQMHFRPADYSGEPDTQTAAILWALLARYHPRALCTDETNDHMPSSCLP</sequence>
<feature type="signal peptide" evidence="7">
    <location>
        <begin position="1"/>
        <end position="23"/>
    </location>
</feature>
<dbReference type="EMBL" id="JAPIVE010000004">
    <property type="protein sequence ID" value="MCX2525419.1"/>
    <property type="molecule type" value="Genomic_DNA"/>
</dbReference>
<dbReference type="InterPro" id="IPR036505">
    <property type="entry name" value="Amidase/PGRP_sf"/>
</dbReference>
<dbReference type="PANTHER" id="PTHR30417">
    <property type="entry name" value="N-ACETYLMURAMOYL-L-ALANINE AMIDASE AMID"/>
    <property type="match status" value="1"/>
</dbReference>
<dbReference type="Proteomes" id="UP001165678">
    <property type="component" value="Unassembled WGS sequence"/>
</dbReference>
<proteinExistence type="inferred from homology"/>
<dbReference type="EC" id="3.5.1.28" evidence="3"/>
<gene>
    <name evidence="9" type="ORF">OQ287_14325</name>
</gene>
<organism evidence="9 10">
    <name type="scientific">Larsenimonas rhizosphaerae</name>
    <dbReference type="NCBI Taxonomy" id="2944682"/>
    <lineage>
        <taxon>Bacteria</taxon>
        <taxon>Pseudomonadati</taxon>
        <taxon>Pseudomonadota</taxon>
        <taxon>Gammaproteobacteria</taxon>
        <taxon>Oceanospirillales</taxon>
        <taxon>Halomonadaceae</taxon>
        <taxon>Larsenimonas</taxon>
    </lineage>
</organism>
<reference evidence="9" key="1">
    <citation type="submission" date="2022-11" db="EMBL/GenBank/DDBJ databases">
        <title>Larsenimonas rhizosphaerae sp. nov., isolated from a tidal mudflat.</title>
        <authorList>
            <person name="Lee S.D."/>
            <person name="Kim I.S."/>
        </authorList>
    </citation>
    <scope>NUCLEOTIDE SEQUENCE</scope>
    <source>
        <strain evidence="9">GH2-1</strain>
    </source>
</reference>
<dbReference type="GO" id="GO:0019867">
    <property type="term" value="C:outer membrane"/>
    <property type="evidence" value="ECO:0007669"/>
    <property type="project" value="TreeGrafter"/>
</dbReference>
<evidence type="ECO:0000256" key="1">
    <source>
        <dbReference type="ARBA" id="ARBA00001561"/>
    </source>
</evidence>
<evidence type="ECO:0000259" key="8">
    <source>
        <dbReference type="SMART" id="SM00644"/>
    </source>
</evidence>
<dbReference type="GO" id="GO:0009253">
    <property type="term" value="P:peptidoglycan catabolic process"/>
    <property type="evidence" value="ECO:0007669"/>
    <property type="project" value="InterPro"/>
</dbReference>
<evidence type="ECO:0000256" key="7">
    <source>
        <dbReference type="SAM" id="SignalP"/>
    </source>
</evidence>
<dbReference type="SMART" id="SM00644">
    <property type="entry name" value="Ami_2"/>
    <property type="match status" value="1"/>
</dbReference>
<feature type="region of interest" description="Disordered" evidence="6">
    <location>
        <begin position="28"/>
        <end position="47"/>
    </location>
</feature>
<dbReference type="Gene3D" id="1.10.101.10">
    <property type="entry name" value="PGBD-like superfamily/PGBD"/>
    <property type="match status" value="1"/>
</dbReference>
<keyword evidence="7" id="KW-0732">Signal</keyword>
<dbReference type="InterPro" id="IPR036366">
    <property type="entry name" value="PGBDSf"/>
</dbReference>
<keyword evidence="5" id="KW-0961">Cell wall biogenesis/degradation</keyword>
<evidence type="ECO:0000313" key="10">
    <source>
        <dbReference type="Proteomes" id="UP001165678"/>
    </source>
</evidence>
<dbReference type="PROSITE" id="PS51257">
    <property type="entry name" value="PROKAR_LIPOPROTEIN"/>
    <property type="match status" value="1"/>
</dbReference>
<dbReference type="PANTHER" id="PTHR30417:SF1">
    <property type="entry name" value="N-ACETYLMURAMOYL-L-ALANINE AMIDASE AMID"/>
    <property type="match status" value="1"/>
</dbReference>
<dbReference type="GO" id="GO:0008745">
    <property type="term" value="F:N-acetylmuramoyl-L-alanine amidase activity"/>
    <property type="evidence" value="ECO:0007669"/>
    <property type="project" value="UniProtKB-EC"/>
</dbReference>
<evidence type="ECO:0000256" key="3">
    <source>
        <dbReference type="ARBA" id="ARBA00011901"/>
    </source>
</evidence>
<dbReference type="SUPFAM" id="SSF47090">
    <property type="entry name" value="PGBD-like"/>
    <property type="match status" value="1"/>
</dbReference>
<dbReference type="InterPro" id="IPR036365">
    <property type="entry name" value="PGBD-like_sf"/>
</dbReference>
<comment type="catalytic activity">
    <reaction evidence="1">
        <text>Hydrolyzes the link between N-acetylmuramoyl residues and L-amino acid residues in certain cell-wall glycopeptides.</text>
        <dbReference type="EC" id="3.5.1.28"/>
    </reaction>
</comment>
<dbReference type="GO" id="GO:0071555">
    <property type="term" value="P:cell wall organization"/>
    <property type="evidence" value="ECO:0007669"/>
    <property type="project" value="UniProtKB-KW"/>
</dbReference>
<protein>
    <recommendedName>
        <fullName evidence="3">N-acetylmuramoyl-L-alanine amidase</fullName>
        <ecNumber evidence="3">3.5.1.28</ecNumber>
    </recommendedName>
</protein>
<dbReference type="Pfam" id="PF01510">
    <property type="entry name" value="Amidase_2"/>
    <property type="match status" value="1"/>
</dbReference>
<name>A0AA41ZJI2_9GAMM</name>
<dbReference type="SUPFAM" id="SSF55846">
    <property type="entry name" value="N-acetylmuramoyl-L-alanine amidase-like"/>
    <property type="match status" value="1"/>
</dbReference>
<accession>A0AA41ZJI2</accession>
<keyword evidence="4" id="KW-0378">Hydrolase</keyword>
<dbReference type="InterPro" id="IPR002477">
    <property type="entry name" value="Peptidoglycan-bd-like"/>
</dbReference>
<dbReference type="InterPro" id="IPR051206">
    <property type="entry name" value="NAMLAA_amidase_2"/>
</dbReference>
<dbReference type="InterPro" id="IPR002502">
    <property type="entry name" value="Amidase_domain"/>
</dbReference>
<feature type="chain" id="PRO_5041220991" description="N-acetylmuramoyl-L-alanine amidase" evidence="7">
    <location>
        <begin position="24"/>
        <end position="320"/>
    </location>
</feature>